<keyword evidence="1" id="KW-1185">Reference proteome</keyword>
<name>A0A6J3MDH0_9PEZI</name>
<evidence type="ECO:0000313" key="2">
    <source>
        <dbReference type="RefSeq" id="XP_033462685.1"/>
    </source>
</evidence>
<evidence type="ECO:0000313" key="1">
    <source>
        <dbReference type="Proteomes" id="UP000504637"/>
    </source>
</evidence>
<reference evidence="2" key="2">
    <citation type="submission" date="2020-04" db="EMBL/GenBank/DDBJ databases">
        <authorList>
            <consortium name="NCBI Genome Project"/>
        </authorList>
    </citation>
    <scope>NUCLEOTIDE SEQUENCE</scope>
    <source>
        <strain evidence="2">CBS 342.82</strain>
    </source>
</reference>
<proteinExistence type="predicted"/>
<dbReference type="GeneID" id="54357117"/>
<dbReference type="Proteomes" id="UP000504637">
    <property type="component" value="Unplaced"/>
</dbReference>
<dbReference type="RefSeq" id="XP_033462685.1">
    <property type="nucleotide sequence ID" value="XM_033599318.1"/>
</dbReference>
<reference evidence="2" key="1">
    <citation type="submission" date="2020-01" db="EMBL/GenBank/DDBJ databases">
        <authorList>
            <consortium name="DOE Joint Genome Institute"/>
            <person name="Haridas S."/>
            <person name="Albert R."/>
            <person name="Binder M."/>
            <person name="Bloem J."/>
            <person name="Labutti K."/>
            <person name="Salamov A."/>
            <person name="Andreopoulos B."/>
            <person name="Baker S.E."/>
            <person name="Barry K."/>
            <person name="Bills G."/>
            <person name="Bluhm B.H."/>
            <person name="Cannon C."/>
            <person name="Castanera R."/>
            <person name="Culley D.E."/>
            <person name="Daum C."/>
            <person name="Ezra D."/>
            <person name="Gonzalez J.B."/>
            <person name="Henrissat B."/>
            <person name="Kuo A."/>
            <person name="Liang C."/>
            <person name="Lipzen A."/>
            <person name="Lutzoni F."/>
            <person name="Magnuson J."/>
            <person name="Mondo S."/>
            <person name="Nolan M."/>
            <person name="Ohm R."/>
            <person name="Pangilinan J."/>
            <person name="Park H.-J."/>
            <person name="Ramirez L."/>
            <person name="Alfaro M."/>
            <person name="Sun H."/>
            <person name="Tritt A."/>
            <person name="Yoshinaga Y."/>
            <person name="Zwiers L.-H."/>
            <person name="Turgeon B.G."/>
            <person name="Goodwin S.B."/>
            <person name="Spatafora J.W."/>
            <person name="Crous P.W."/>
            <person name="Grigoriev I.V."/>
        </authorList>
    </citation>
    <scope>NUCLEOTIDE SEQUENCE</scope>
    <source>
        <strain evidence="2">CBS 342.82</strain>
    </source>
</reference>
<sequence>MLLRATRAPCRFQQSAALQRLMRTCGPGVFKDDVAQSRSCSIRSGRCSRLDRIGLIMAEGLHPKEFSFPGQLLVQRIEEPRFAMCKCWVNSSWEVALLHSNVPNLRVSRPATMERDLFSRRRVVSGAARTFQEHQDSGSLHLEPCPLLHHNVNLCR</sequence>
<gene>
    <name evidence="2" type="ORF">K489DRAFT_163760</name>
</gene>
<organism evidence="2">
    <name type="scientific">Dissoconium aciculare CBS 342.82</name>
    <dbReference type="NCBI Taxonomy" id="1314786"/>
    <lineage>
        <taxon>Eukaryota</taxon>
        <taxon>Fungi</taxon>
        <taxon>Dikarya</taxon>
        <taxon>Ascomycota</taxon>
        <taxon>Pezizomycotina</taxon>
        <taxon>Dothideomycetes</taxon>
        <taxon>Dothideomycetidae</taxon>
        <taxon>Mycosphaerellales</taxon>
        <taxon>Dissoconiaceae</taxon>
        <taxon>Dissoconium</taxon>
    </lineage>
</organism>
<reference evidence="2" key="3">
    <citation type="submission" date="2025-08" db="UniProtKB">
        <authorList>
            <consortium name="RefSeq"/>
        </authorList>
    </citation>
    <scope>IDENTIFICATION</scope>
    <source>
        <strain evidence="2">CBS 342.82</strain>
    </source>
</reference>
<dbReference type="AlphaFoldDB" id="A0A6J3MDH0"/>
<protein>
    <submittedName>
        <fullName evidence="2">Uncharacterized protein</fullName>
    </submittedName>
</protein>
<accession>A0A6J3MDH0</accession>